<organism evidence="2">
    <name type="scientific">viral metagenome</name>
    <dbReference type="NCBI Taxonomy" id="1070528"/>
    <lineage>
        <taxon>unclassified sequences</taxon>
        <taxon>metagenomes</taxon>
        <taxon>organismal metagenomes</taxon>
    </lineage>
</organism>
<dbReference type="EMBL" id="MN740024">
    <property type="protein sequence ID" value="QHT84721.1"/>
    <property type="molecule type" value="Genomic_DNA"/>
</dbReference>
<dbReference type="AlphaFoldDB" id="A0A6C0HVH2"/>
<name>A0A6C0HVH2_9ZZZZ</name>
<keyword evidence="1" id="KW-1133">Transmembrane helix</keyword>
<accession>A0A6C0HVH2</accession>
<keyword evidence="1" id="KW-0472">Membrane</keyword>
<evidence type="ECO:0000256" key="1">
    <source>
        <dbReference type="SAM" id="Phobius"/>
    </source>
</evidence>
<reference evidence="2" key="1">
    <citation type="journal article" date="2020" name="Nature">
        <title>Giant virus diversity and host interactions through global metagenomics.</title>
        <authorList>
            <person name="Schulz F."/>
            <person name="Roux S."/>
            <person name="Paez-Espino D."/>
            <person name="Jungbluth S."/>
            <person name="Walsh D.A."/>
            <person name="Denef V.J."/>
            <person name="McMahon K.D."/>
            <person name="Konstantinidis K.T."/>
            <person name="Eloe-Fadrosh E.A."/>
            <person name="Kyrpides N.C."/>
            <person name="Woyke T."/>
        </authorList>
    </citation>
    <scope>NUCLEOTIDE SEQUENCE</scope>
    <source>
        <strain evidence="2">GVMAG-M-3300023184-177</strain>
    </source>
</reference>
<keyword evidence="1" id="KW-0812">Transmembrane</keyword>
<sequence length="194" mass="23148">MNNILDYSHMIKTYIMTTEFEPIDDIKCNCDKNIECFQINELHKCKYNKLIIDNLPLFNILINLNIKTKFSLPKELSSSSIDIVTFINILLYIIKFKDESIDYLLNKKYIKCIILLNIYTIIITNQTIIKNVMYMFESLIIKLKYDLTNNYLNNEDNINKLKILFKKYFKESPDECINIMKSWDILLQNIIDDK</sequence>
<protein>
    <submittedName>
        <fullName evidence="2">Uncharacterized protein</fullName>
    </submittedName>
</protein>
<feature type="transmembrane region" description="Helical" evidence="1">
    <location>
        <begin position="114"/>
        <end position="136"/>
    </location>
</feature>
<proteinExistence type="predicted"/>
<evidence type="ECO:0000313" key="2">
    <source>
        <dbReference type="EMBL" id="QHT84721.1"/>
    </source>
</evidence>